<dbReference type="Proteomes" id="UP000034883">
    <property type="component" value="Chromosome"/>
</dbReference>
<gene>
    <name evidence="1" type="ORF">DB32_008893</name>
</gene>
<dbReference type="STRING" id="927083.DB32_008893"/>
<evidence type="ECO:0000313" key="1">
    <source>
        <dbReference type="EMBL" id="AKF11744.1"/>
    </source>
</evidence>
<dbReference type="AlphaFoldDB" id="A0A0F6SI83"/>
<dbReference type="EMBL" id="CP011125">
    <property type="protein sequence ID" value="AKF11744.1"/>
    <property type="molecule type" value="Genomic_DNA"/>
</dbReference>
<dbReference type="RefSeq" id="WP_053238578.1">
    <property type="nucleotide sequence ID" value="NZ_CP011125.1"/>
</dbReference>
<reference evidence="1 2" key="1">
    <citation type="submission" date="2015-03" db="EMBL/GenBank/DDBJ databases">
        <title>Genome assembly of Sandaracinus amylolyticus DSM 53668.</title>
        <authorList>
            <person name="Sharma G."/>
            <person name="Subramanian S."/>
        </authorList>
    </citation>
    <scope>NUCLEOTIDE SEQUENCE [LARGE SCALE GENOMIC DNA]</scope>
    <source>
        <strain evidence="1 2">DSM 53668</strain>
    </source>
</reference>
<dbReference type="OrthoDB" id="5511798at2"/>
<organism evidence="1 2">
    <name type="scientific">Sandaracinus amylolyticus</name>
    <dbReference type="NCBI Taxonomy" id="927083"/>
    <lineage>
        <taxon>Bacteria</taxon>
        <taxon>Pseudomonadati</taxon>
        <taxon>Myxococcota</taxon>
        <taxon>Polyangia</taxon>
        <taxon>Polyangiales</taxon>
        <taxon>Sandaracinaceae</taxon>
        <taxon>Sandaracinus</taxon>
    </lineage>
</organism>
<dbReference type="KEGG" id="samy:DB32_008893"/>
<evidence type="ECO:0000313" key="2">
    <source>
        <dbReference type="Proteomes" id="UP000034883"/>
    </source>
</evidence>
<protein>
    <submittedName>
        <fullName evidence="1">Uncharacterized protein</fullName>
    </submittedName>
</protein>
<name>A0A0F6SI83_9BACT</name>
<sequence length="168" mass="17813">MSVPSADVPQAATKLGRIRATIEVLARAPSTGDDVATHAGMARRHAHYQLAAARALGWATREGARRHAITREGRALLATTPGSAAEVRRFVRAVRASPLVQALSQGIDPRAPDLEFAIADRIERLTAPPLAKETARERARTIAAWVRLAASPQEALAFAAGVAAEDTT</sequence>
<keyword evidence="2" id="KW-1185">Reference proteome</keyword>
<proteinExistence type="predicted"/>
<accession>A0A0F6SI83</accession>